<dbReference type="EMBL" id="JARBJD010000209">
    <property type="protein sequence ID" value="KAK2947155.1"/>
    <property type="molecule type" value="Genomic_DNA"/>
</dbReference>
<keyword evidence="2" id="KW-0663">Pyridoxal phosphate</keyword>
<dbReference type="InterPro" id="IPR036052">
    <property type="entry name" value="TrpB-like_PALP_sf"/>
</dbReference>
<evidence type="ECO:0000313" key="6">
    <source>
        <dbReference type="Proteomes" id="UP001281761"/>
    </source>
</evidence>
<dbReference type="InterPro" id="IPR050147">
    <property type="entry name" value="Ser/Thr_Dehydratase"/>
</dbReference>
<evidence type="ECO:0000313" key="5">
    <source>
        <dbReference type="EMBL" id="KAK2947155.1"/>
    </source>
</evidence>
<evidence type="ECO:0000256" key="1">
    <source>
        <dbReference type="ARBA" id="ARBA00001933"/>
    </source>
</evidence>
<comment type="cofactor">
    <cofactor evidence="1">
        <name>pyridoxal 5'-phosphate</name>
        <dbReference type="ChEBI" id="CHEBI:597326"/>
    </cofactor>
</comment>
<proteinExistence type="predicted"/>
<dbReference type="SUPFAM" id="SSF53686">
    <property type="entry name" value="Tryptophan synthase beta subunit-like PLP-dependent enzymes"/>
    <property type="match status" value="1"/>
</dbReference>
<reference evidence="5 6" key="1">
    <citation type="journal article" date="2022" name="bioRxiv">
        <title>Genomics of Preaxostyla Flagellates Illuminates Evolutionary Transitions and the Path Towards Mitochondrial Loss.</title>
        <authorList>
            <person name="Novak L.V.F."/>
            <person name="Treitli S.C."/>
            <person name="Pyrih J."/>
            <person name="Halakuc P."/>
            <person name="Pipaliya S.V."/>
            <person name="Vacek V."/>
            <person name="Brzon O."/>
            <person name="Soukal P."/>
            <person name="Eme L."/>
            <person name="Dacks J.B."/>
            <person name="Karnkowska A."/>
            <person name="Elias M."/>
            <person name="Hampl V."/>
        </authorList>
    </citation>
    <scope>NUCLEOTIDE SEQUENCE [LARGE SCALE GENOMIC DNA]</scope>
    <source>
        <strain evidence="5">NAU3</strain>
        <tissue evidence="5">Gut</tissue>
    </source>
</reference>
<dbReference type="EC" id="4.2.3.1" evidence="5"/>
<dbReference type="Gene3D" id="3.40.50.1100">
    <property type="match status" value="2"/>
</dbReference>
<evidence type="ECO:0000259" key="4">
    <source>
        <dbReference type="Pfam" id="PF00291"/>
    </source>
</evidence>
<accession>A0ABQ9XAB6</accession>
<dbReference type="Pfam" id="PF00291">
    <property type="entry name" value="PALP"/>
    <property type="match status" value="2"/>
</dbReference>
<dbReference type="PANTHER" id="PTHR48078">
    <property type="entry name" value="THREONINE DEHYDRATASE, MITOCHONDRIAL-RELATED"/>
    <property type="match status" value="1"/>
</dbReference>
<keyword evidence="6" id="KW-1185">Reference proteome</keyword>
<dbReference type="GO" id="GO:0004795">
    <property type="term" value="F:threonine synthase activity"/>
    <property type="evidence" value="ECO:0007669"/>
    <property type="project" value="UniProtKB-EC"/>
</dbReference>
<evidence type="ECO:0000256" key="3">
    <source>
        <dbReference type="ARBA" id="ARBA00023239"/>
    </source>
</evidence>
<organism evidence="5 6">
    <name type="scientific">Blattamonas nauphoetae</name>
    <dbReference type="NCBI Taxonomy" id="2049346"/>
    <lineage>
        <taxon>Eukaryota</taxon>
        <taxon>Metamonada</taxon>
        <taxon>Preaxostyla</taxon>
        <taxon>Oxymonadida</taxon>
        <taxon>Blattamonas</taxon>
    </lineage>
</organism>
<dbReference type="Proteomes" id="UP001281761">
    <property type="component" value="Unassembled WGS sequence"/>
</dbReference>
<keyword evidence="3 5" id="KW-0456">Lyase</keyword>
<feature type="domain" description="Tryptophan synthase beta chain-like PALP" evidence="4">
    <location>
        <begin position="81"/>
        <end position="237"/>
    </location>
</feature>
<protein>
    <submittedName>
        <fullName evidence="5">Threonine synthase</fullName>
        <ecNumber evidence="5">4.2.3.1</ecNumber>
    </submittedName>
</protein>
<name>A0ABQ9XAB6_9EUKA</name>
<sequence length="477" mass="50988">MDFSCIKHLSCSVCKATASLQEAEETYVCAKCGGNFDFIYDYEKLKANLGKEMFGQLSSGMWRYRTLLPLQKEAQIPQVIVGGTPLHHISEKGTKMLLGEAGDGIDLFLKDEGRNPTGSLKDRASALVASKALFEKKPVVCTASTGNAAAALAGVCASLGMPCVIFVPAAAPVAKIAQLRAFGAYVFLVDGVYDDAFELCLECVKRFGWYCRSTGYNAFTSEGKKSVSFEICEQLAGYVIVKKDAYNPGAVSTLLTPARSTTLRPISFLDGNFVAPDWIAVSVGDGNIISGIWSGICDLFELGLINKKPKMLAVQSEGSQYVYQALQKGKTEEEWHKMAPIESSTVADSIEANLPRDRVRACRAVRDSGGVCVTVTDDEILREIPVIGQATGVFVEPASACTMAGVKKAIREKLLGEYSAEKVLTLVCVMTGAGLKDVGAAERGVAMKKIEGFQPGSAVKVAVSVDAVATVVKDVVF</sequence>
<feature type="domain" description="Tryptophan synthase beta chain-like PALP" evidence="4">
    <location>
        <begin position="275"/>
        <end position="428"/>
    </location>
</feature>
<dbReference type="InterPro" id="IPR001926">
    <property type="entry name" value="TrpB-like_PALP"/>
</dbReference>
<gene>
    <name evidence="5" type="ORF">BLNAU_17931</name>
</gene>
<dbReference type="PANTHER" id="PTHR48078:SF6">
    <property type="entry name" value="L-THREONINE DEHYDRATASE CATABOLIC TDCB"/>
    <property type="match status" value="1"/>
</dbReference>
<comment type="caution">
    <text evidence="5">The sequence shown here is derived from an EMBL/GenBank/DDBJ whole genome shotgun (WGS) entry which is preliminary data.</text>
</comment>
<evidence type="ECO:0000256" key="2">
    <source>
        <dbReference type="ARBA" id="ARBA00022898"/>
    </source>
</evidence>